<protein>
    <recommendedName>
        <fullName evidence="1">Glycosyl transferase family 1 domain-containing protein</fullName>
    </recommendedName>
</protein>
<gene>
    <name evidence="2" type="ORF">Csp_A03680</name>
</gene>
<dbReference type="CAZy" id="GT4">
    <property type="family name" value="Glycosyltransferase Family 4"/>
</dbReference>
<dbReference type="EMBL" id="FN543104">
    <property type="protein sequence ID" value="CBA27717.1"/>
    <property type="molecule type" value="Genomic_DNA"/>
</dbReference>
<dbReference type="InterPro" id="IPR001296">
    <property type="entry name" value="Glyco_trans_1"/>
</dbReference>
<name>C9Y8B7_CURXX</name>
<dbReference type="SUPFAM" id="SSF53756">
    <property type="entry name" value="UDP-Glycosyltransferase/glycogen phosphorylase"/>
    <property type="match status" value="1"/>
</dbReference>
<sequence length="405" mass="44296">MKVKLRAAIGTLLAVWAEYRVTVSGFEVKGLHPRPSHRFAKIAVLSFFGRHNGISAGALWQIDALTEAGISAFQLDVTAAIRNPLFRLSAESTGAPSCMVIHTDGQRVAVALSAIPRAMRSAFRVGYCAWELPDPPLAWGRFDRFLHEVWTPSEFSRLALQKMCEKPVRVVRHVVRAPTNVNDRAMRDRLGLSDSDFVVLAMADVRSSLARKNPFGAIAAFRQGLGTHANAVLVLKVSGADHDPTTFASLQAALDGSRVVLLLDRLSMDEQWQLYAACDVFISLHRAEGYGLPMAEAMAIGRPVVGTGWSGNLDFMNATNSALVDYKLVEINDPQGVYAGSTWAEPSVAHAAEWLGRLHASSDLRAELGNAAAQSMTISQQMKEFNNQIRSTHLVDSEKKMERTS</sequence>
<feature type="domain" description="Glycosyl transferase family 1" evidence="1">
    <location>
        <begin position="209"/>
        <end position="318"/>
    </location>
</feature>
<dbReference type="PANTHER" id="PTHR46656">
    <property type="entry name" value="PUTATIVE-RELATED"/>
    <property type="match status" value="1"/>
</dbReference>
<evidence type="ECO:0000259" key="1">
    <source>
        <dbReference type="Pfam" id="PF00534"/>
    </source>
</evidence>
<accession>C9Y8B7</accession>
<dbReference type="Pfam" id="PF00534">
    <property type="entry name" value="Glycos_transf_1"/>
    <property type="match status" value="1"/>
</dbReference>
<proteinExistence type="predicted"/>
<dbReference type="GO" id="GO:0016757">
    <property type="term" value="F:glycosyltransferase activity"/>
    <property type="evidence" value="ECO:0007669"/>
    <property type="project" value="InterPro"/>
</dbReference>
<dbReference type="AlphaFoldDB" id="C9Y8B7"/>
<reference evidence="2" key="1">
    <citation type="journal article" date="2010" name="Nature">
        <title>The dynamic genome of Hydra.</title>
        <authorList>
            <person name="Chapman J.A."/>
            <person name="Kirkness E.F."/>
            <person name="Simakov O."/>
            <person name="Hampson S.E."/>
            <person name="Mitros T."/>
            <person name="Weinmaier T."/>
            <person name="Rattei T."/>
            <person name="Balasubramanian P.G."/>
            <person name="Borman J."/>
            <person name="Busam D."/>
            <person name="Disbennett K."/>
            <person name="Pfannkoch C."/>
            <person name="Sumin N."/>
            <person name="Sutton G."/>
            <person name="Viswanathan L."/>
            <person name="Walenz B."/>
            <person name="Goodstein D.M."/>
            <person name="Hellsten U."/>
            <person name="Kawashima T."/>
            <person name="Prochnik S.E."/>
            <person name="Putnam N.H."/>
            <person name="Shu S."/>
            <person name="Blumberg B."/>
            <person name="Dana C.E."/>
            <person name="Gee L."/>
            <person name="Kibler D.F."/>
            <person name="Law L."/>
            <person name="Lindgens D."/>
            <person name="Martinez D.E."/>
            <person name="Peng J."/>
            <person name="Wigge P.A."/>
            <person name="Bertulat B."/>
            <person name="Guder C."/>
            <person name="Nakamura Y."/>
            <person name="Ozbek S."/>
            <person name="Watanabe H."/>
            <person name="Khalturin K."/>
            <person name="Hemmrich G."/>
            <person name="Franke A."/>
            <person name="Augustin R."/>
            <person name="Fraune S."/>
            <person name="Hayakawa E."/>
            <person name="Hayakawa S."/>
            <person name="Hirose M."/>
            <person name="Hwang J."/>
            <person name="Ikeo K."/>
            <person name="Nishimiya-Fujisawa C."/>
            <person name="Ogura A."/>
            <person name="Takahashi T."/>
            <person name="Steinmetz P.R."/>
            <person name="Zhang X."/>
            <person name="Aufschnaiter R."/>
            <person name="Eder M.K."/>
            <person name="Gorny A.K."/>
            <person name="Salvenmoser W."/>
            <person name="Heimberg A.M."/>
            <person name="Wheeler B.M."/>
            <person name="Peterson K.J."/>
            <person name="Boettger A."/>
            <person name="Tischler P."/>
            <person name="Wolf A."/>
            <person name="Gojobori T."/>
            <person name="Remington K.A."/>
            <person name="Strausberg R.L."/>
            <person name="Venter J."/>
            <person name="Technau U."/>
            <person name="Hobmayer B."/>
            <person name="Bosch T.C."/>
            <person name="Holstein T.W."/>
            <person name="Fujisawa T."/>
            <person name="Bode H.R."/>
            <person name="David C.N."/>
            <person name="Rokhsar D.S."/>
            <person name="Steele R.E."/>
        </authorList>
    </citation>
    <scope>NUCLEOTIDE SEQUENCE</scope>
</reference>
<evidence type="ECO:0000313" key="2">
    <source>
        <dbReference type="EMBL" id="CBA27717.1"/>
    </source>
</evidence>
<organism evidence="2">
    <name type="scientific">Curvibacter symbiont subsp. Hydra magnipapillata</name>
    <dbReference type="NCBI Taxonomy" id="667019"/>
    <lineage>
        <taxon>Bacteria</taxon>
        <taxon>Pseudomonadati</taxon>
        <taxon>Pseudomonadota</taxon>
        <taxon>Betaproteobacteria</taxon>
        <taxon>Burkholderiales</taxon>
        <taxon>Comamonadaceae</taxon>
        <taxon>Curvibacter</taxon>
    </lineage>
</organism>
<dbReference type="PANTHER" id="PTHR46656:SF3">
    <property type="entry name" value="PUTATIVE-RELATED"/>
    <property type="match status" value="1"/>
</dbReference>
<dbReference type="Gene3D" id="3.40.50.2000">
    <property type="entry name" value="Glycogen Phosphorylase B"/>
    <property type="match status" value="1"/>
</dbReference>